<protein>
    <recommendedName>
        <fullName evidence="7 8">Small ribosomal subunit protein bS20</fullName>
    </recommendedName>
</protein>
<evidence type="ECO:0000256" key="1">
    <source>
        <dbReference type="ARBA" id="ARBA00003134"/>
    </source>
</evidence>
<dbReference type="PANTHER" id="PTHR33398">
    <property type="entry name" value="30S RIBOSOMAL PROTEIN S20"/>
    <property type="match status" value="1"/>
</dbReference>
<dbReference type="OrthoDB" id="9810294at2"/>
<evidence type="ECO:0000256" key="3">
    <source>
        <dbReference type="ARBA" id="ARBA00022730"/>
    </source>
</evidence>
<comment type="function">
    <text evidence="1 8">Binds directly to 16S ribosomal RNA.</text>
</comment>
<evidence type="ECO:0000256" key="5">
    <source>
        <dbReference type="ARBA" id="ARBA00022980"/>
    </source>
</evidence>
<dbReference type="PANTHER" id="PTHR33398:SF1">
    <property type="entry name" value="SMALL RIBOSOMAL SUBUNIT PROTEIN BS20C"/>
    <property type="match status" value="1"/>
</dbReference>
<evidence type="ECO:0000313" key="10">
    <source>
        <dbReference type="Proteomes" id="UP000078486"/>
    </source>
</evidence>
<gene>
    <name evidence="8" type="primary">rpsT</name>
    <name evidence="9" type="ORF">AW736_24635</name>
</gene>
<dbReference type="GO" id="GO:0015935">
    <property type="term" value="C:small ribosomal subunit"/>
    <property type="evidence" value="ECO:0007669"/>
    <property type="project" value="TreeGrafter"/>
</dbReference>
<dbReference type="RefSeq" id="WP_068772942.1">
    <property type="nucleotide sequence ID" value="NZ_CP109796.1"/>
</dbReference>
<keyword evidence="3 8" id="KW-0699">rRNA-binding</keyword>
<accession>A0A178IDF7</accession>
<evidence type="ECO:0000256" key="7">
    <source>
        <dbReference type="ARBA" id="ARBA00035136"/>
    </source>
</evidence>
<dbReference type="STRING" id="1184151.AW736_24635"/>
<keyword evidence="10" id="KW-1185">Reference proteome</keyword>
<keyword evidence="4 8" id="KW-0694">RNA-binding</keyword>
<dbReference type="Gene3D" id="1.20.58.110">
    <property type="entry name" value="Ribosomal protein S20"/>
    <property type="match status" value="1"/>
</dbReference>
<dbReference type="GO" id="GO:0070181">
    <property type="term" value="F:small ribosomal subunit rRNA binding"/>
    <property type="evidence" value="ECO:0007669"/>
    <property type="project" value="TreeGrafter"/>
</dbReference>
<organism evidence="9 10">
    <name type="scientific">Termitidicoccus mucosus</name>
    <dbReference type="NCBI Taxonomy" id="1184151"/>
    <lineage>
        <taxon>Bacteria</taxon>
        <taxon>Pseudomonadati</taxon>
        <taxon>Verrucomicrobiota</taxon>
        <taxon>Opitutia</taxon>
        <taxon>Opitutales</taxon>
        <taxon>Opitutaceae</taxon>
        <taxon>Termitidicoccus</taxon>
    </lineage>
</organism>
<sequence>MANTKSAIKAARKTERFTTRNQTVKTRLKTLHKKFEAAAKSGDAAAAKAAAIAYTSAMDKATKSGVVHKNAAARAKSHAAKYAQAK</sequence>
<name>A0A178IDF7_9BACT</name>
<proteinExistence type="inferred from homology"/>
<dbReference type="NCBIfam" id="TIGR00029">
    <property type="entry name" value="S20"/>
    <property type="match status" value="1"/>
</dbReference>
<dbReference type="AlphaFoldDB" id="A0A178IDF7"/>
<evidence type="ECO:0000313" key="9">
    <source>
        <dbReference type="EMBL" id="OAM87076.1"/>
    </source>
</evidence>
<dbReference type="GO" id="GO:0003735">
    <property type="term" value="F:structural constituent of ribosome"/>
    <property type="evidence" value="ECO:0007669"/>
    <property type="project" value="InterPro"/>
</dbReference>
<dbReference type="EMBL" id="LRRQ01000186">
    <property type="protein sequence ID" value="OAM87076.1"/>
    <property type="molecule type" value="Genomic_DNA"/>
</dbReference>
<evidence type="ECO:0000256" key="2">
    <source>
        <dbReference type="ARBA" id="ARBA00007634"/>
    </source>
</evidence>
<dbReference type="HAMAP" id="MF_00500">
    <property type="entry name" value="Ribosomal_bS20"/>
    <property type="match status" value="1"/>
</dbReference>
<keyword evidence="6 8" id="KW-0687">Ribonucleoprotein</keyword>
<comment type="similarity">
    <text evidence="2 8">Belongs to the bacterial ribosomal protein bS20 family.</text>
</comment>
<dbReference type="InterPro" id="IPR036510">
    <property type="entry name" value="Ribosomal_bS20_sf"/>
</dbReference>
<keyword evidence="5 8" id="KW-0689">Ribosomal protein</keyword>
<dbReference type="Pfam" id="PF01649">
    <property type="entry name" value="Ribosomal_S20p"/>
    <property type="match status" value="1"/>
</dbReference>
<reference evidence="9 10" key="1">
    <citation type="submission" date="2016-01" db="EMBL/GenBank/DDBJ databases">
        <title>High potential of lignocellulose degradation of a new Verrucomicrobia species.</title>
        <authorList>
            <person name="Wang Y."/>
            <person name="Shi Y."/>
            <person name="Qiu Z."/>
            <person name="Liu S."/>
            <person name="Yang H."/>
        </authorList>
    </citation>
    <scope>NUCLEOTIDE SEQUENCE [LARGE SCALE GENOMIC DNA]</scope>
    <source>
        <strain evidence="9 10">TSB47</strain>
    </source>
</reference>
<dbReference type="SUPFAM" id="SSF46992">
    <property type="entry name" value="Ribosomal protein S20"/>
    <property type="match status" value="1"/>
</dbReference>
<evidence type="ECO:0000256" key="6">
    <source>
        <dbReference type="ARBA" id="ARBA00023274"/>
    </source>
</evidence>
<dbReference type="Proteomes" id="UP000078486">
    <property type="component" value="Unassembled WGS sequence"/>
</dbReference>
<comment type="caution">
    <text evidence="9">The sequence shown here is derived from an EMBL/GenBank/DDBJ whole genome shotgun (WGS) entry which is preliminary data.</text>
</comment>
<dbReference type="GO" id="GO:0006412">
    <property type="term" value="P:translation"/>
    <property type="evidence" value="ECO:0007669"/>
    <property type="project" value="UniProtKB-UniRule"/>
</dbReference>
<evidence type="ECO:0000256" key="8">
    <source>
        <dbReference type="HAMAP-Rule" id="MF_00500"/>
    </source>
</evidence>
<dbReference type="InterPro" id="IPR002583">
    <property type="entry name" value="Ribosomal_bS20"/>
</dbReference>
<evidence type="ECO:0000256" key="4">
    <source>
        <dbReference type="ARBA" id="ARBA00022884"/>
    </source>
</evidence>